<evidence type="ECO:0000259" key="7">
    <source>
        <dbReference type="SMART" id="SM00934"/>
    </source>
</evidence>
<dbReference type="InterPro" id="IPR011060">
    <property type="entry name" value="RibuloseP-bd_barrel"/>
</dbReference>
<dbReference type="GO" id="GO:0004590">
    <property type="term" value="F:orotidine-5'-phosphate decarboxylase activity"/>
    <property type="evidence" value="ECO:0007669"/>
    <property type="project" value="InterPro"/>
</dbReference>
<dbReference type="SMART" id="SM00934">
    <property type="entry name" value="OMPdecase"/>
    <property type="match status" value="1"/>
</dbReference>
<dbReference type="AlphaFoldDB" id="A0A3G2R2X7"/>
<evidence type="ECO:0000256" key="2">
    <source>
        <dbReference type="ARBA" id="ARBA00005014"/>
    </source>
</evidence>
<dbReference type="EMBL" id="CP033169">
    <property type="protein sequence ID" value="AYO29800.1"/>
    <property type="molecule type" value="Genomic_DNA"/>
</dbReference>
<keyword evidence="6" id="KW-0119">Carbohydrate metabolism</keyword>
<dbReference type="Gene3D" id="3.20.20.70">
    <property type="entry name" value="Aldolase class I"/>
    <property type="match status" value="1"/>
</dbReference>
<dbReference type="Pfam" id="PF00215">
    <property type="entry name" value="OMPdecase"/>
    <property type="match status" value="1"/>
</dbReference>
<keyword evidence="5" id="KW-0456">Lyase</keyword>
<sequence>MKLQLSCDLISIDRAVKLAEDILPFIDIIEMGTPFLLQNGINAVKTFKERFPTKLILADMKIMDSGYEEAKMAFEAGADIVTVLAVSSPNTIRNAIVCAKEFGKEVMADMIEVKNIIERAKFLQDLGIDYICVHTAVDNQKSENPLADLYTLKQSIENARLAVAGGIKLENIDAVICEKPDIVIVGGGLTKAPNPREIARAMKEKMENISRIGKDDEICGV</sequence>
<name>A0A3G2R2X7_9FIRM</name>
<reference evidence="8 9" key="1">
    <citation type="submission" date="2018-10" db="EMBL/GenBank/DDBJ databases">
        <authorList>
            <person name="Zhang X."/>
        </authorList>
    </citation>
    <scope>NUCLEOTIDE SEQUENCE [LARGE SCALE GENOMIC DNA]</scope>
    <source>
        <strain evidence="8 9">SK-G1</strain>
    </source>
</reference>
<dbReference type="NCBIfam" id="TIGR03128">
    <property type="entry name" value="RuMP_HxlA"/>
    <property type="match status" value="1"/>
</dbReference>
<evidence type="ECO:0000256" key="3">
    <source>
        <dbReference type="ARBA" id="ARBA00006350"/>
    </source>
</evidence>
<evidence type="ECO:0000313" key="9">
    <source>
        <dbReference type="Proteomes" id="UP000280960"/>
    </source>
</evidence>
<dbReference type="InterPro" id="IPR041710">
    <property type="entry name" value="HPS/KGPDC"/>
</dbReference>
<evidence type="ECO:0000256" key="1">
    <source>
        <dbReference type="ARBA" id="ARBA00000718"/>
    </source>
</evidence>
<dbReference type="RefSeq" id="WP_122014161.1">
    <property type="nucleotide sequence ID" value="NZ_CP033169.1"/>
</dbReference>
<dbReference type="SUPFAM" id="SSF51366">
    <property type="entry name" value="Ribulose-phoshate binding barrel"/>
    <property type="match status" value="1"/>
</dbReference>
<feature type="domain" description="Orotidine 5'-phosphate decarboxylase" evidence="7">
    <location>
        <begin position="2"/>
        <end position="202"/>
    </location>
</feature>
<dbReference type="EC" id="4.1.2.43" evidence="4"/>
<dbReference type="InterPro" id="IPR001754">
    <property type="entry name" value="OMPdeCOase_dom"/>
</dbReference>
<dbReference type="InterPro" id="IPR017553">
    <property type="entry name" value="3-hexulose-6-phosphate_synth"/>
</dbReference>
<accession>A0A3G2R2X7</accession>
<keyword evidence="9" id="KW-1185">Reference proteome</keyword>
<dbReference type="KEGG" id="bacg:D2962_03505"/>
<evidence type="ECO:0000256" key="4">
    <source>
        <dbReference type="ARBA" id="ARBA00012890"/>
    </source>
</evidence>
<gene>
    <name evidence="8" type="ORF">D2962_03505</name>
</gene>
<dbReference type="Proteomes" id="UP000280960">
    <property type="component" value="Chromosome"/>
</dbReference>
<organism evidence="8 9">
    <name type="scientific">Biomaibacter acetigenes</name>
    <dbReference type="NCBI Taxonomy" id="2316383"/>
    <lineage>
        <taxon>Bacteria</taxon>
        <taxon>Bacillati</taxon>
        <taxon>Bacillota</taxon>
        <taxon>Clostridia</taxon>
        <taxon>Thermosediminibacterales</taxon>
        <taxon>Tepidanaerobacteraceae</taxon>
        <taxon>Biomaibacter</taxon>
    </lineage>
</organism>
<dbReference type="GO" id="GO:0043801">
    <property type="term" value="F:hexulose-6-phosphate synthase activity"/>
    <property type="evidence" value="ECO:0007669"/>
    <property type="project" value="UniProtKB-EC"/>
</dbReference>
<dbReference type="GO" id="GO:0033982">
    <property type="term" value="F:3-dehydro-L-gulonate-6-phosphate decarboxylase activity"/>
    <property type="evidence" value="ECO:0007669"/>
    <property type="project" value="TreeGrafter"/>
</dbReference>
<comment type="catalytic activity">
    <reaction evidence="1">
        <text>D-ribulose 5-phosphate + formaldehyde = D-arabino-hex-3-ulose 6-phosphate</text>
        <dbReference type="Rhea" id="RHEA:25201"/>
        <dbReference type="ChEBI" id="CHEBI:16842"/>
        <dbReference type="ChEBI" id="CHEBI:58121"/>
        <dbReference type="ChEBI" id="CHEBI:58542"/>
        <dbReference type="EC" id="4.1.2.43"/>
    </reaction>
</comment>
<dbReference type="PANTHER" id="PTHR35039:SF3">
    <property type="entry name" value="3-KETO-L-GULONATE-6-PHOSPHATE DECARBOXYLASE SGBH-RELATED"/>
    <property type="match status" value="1"/>
</dbReference>
<evidence type="ECO:0000313" key="8">
    <source>
        <dbReference type="EMBL" id="AYO29800.1"/>
    </source>
</evidence>
<comment type="pathway">
    <text evidence="2">One-carbon metabolism; formaldehyde assimilation via RuMP pathway; D-fructose 6-phosphate from D-ribulose 5-phosphate and formaldehyde: step 1/2.</text>
</comment>
<evidence type="ECO:0000256" key="5">
    <source>
        <dbReference type="ARBA" id="ARBA00023239"/>
    </source>
</evidence>
<comment type="similarity">
    <text evidence="3">Belongs to the HPS/KGPDC family. HPS subfamily.</text>
</comment>
<protein>
    <recommendedName>
        <fullName evidence="4">3-hexulose-6-phosphate synthase</fullName>
        <ecNumber evidence="4">4.1.2.43</ecNumber>
    </recommendedName>
</protein>
<dbReference type="InterPro" id="IPR013785">
    <property type="entry name" value="Aldolase_TIM"/>
</dbReference>
<dbReference type="CDD" id="cd04726">
    <property type="entry name" value="KGPDC_HPS"/>
    <property type="match status" value="1"/>
</dbReference>
<dbReference type="FunFam" id="3.20.20.70:FF:000022">
    <property type="entry name" value="3-keto-L-gulonate-6-phosphate decarboxylase UlaD"/>
    <property type="match status" value="1"/>
</dbReference>
<evidence type="ECO:0000256" key="6">
    <source>
        <dbReference type="ARBA" id="ARBA00023277"/>
    </source>
</evidence>
<proteinExistence type="inferred from homology"/>
<dbReference type="GO" id="GO:0006207">
    <property type="term" value="P:'de novo' pyrimidine nucleobase biosynthetic process"/>
    <property type="evidence" value="ECO:0007669"/>
    <property type="project" value="InterPro"/>
</dbReference>
<dbReference type="GO" id="GO:0019854">
    <property type="term" value="P:L-ascorbic acid catabolic process"/>
    <property type="evidence" value="ECO:0007669"/>
    <property type="project" value="TreeGrafter"/>
</dbReference>
<dbReference type="PANTHER" id="PTHR35039">
    <property type="entry name" value="3-KETO-L-GULONATE-6-PHOSPHATE DECARBOXYLASE SGBH-RELATED"/>
    <property type="match status" value="1"/>
</dbReference>